<protein>
    <submittedName>
        <fullName evidence="2">Uncharacterized protein</fullName>
    </submittedName>
</protein>
<evidence type="ECO:0000313" key="3">
    <source>
        <dbReference type="Proteomes" id="UP000095751"/>
    </source>
</evidence>
<evidence type="ECO:0000256" key="1">
    <source>
        <dbReference type="SAM" id="Phobius"/>
    </source>
</evidence>
<keyword evidence="1" id="KW-0472">Membrane</keyword>
<keyword evidence="1" id="KW-1133">Transmembrane helix</keyword>
<proteinExistence type="predicted"/>
<dbReference type="AlphaFoldDB" id="A0A1E7EZG3"/>
<organism evidence="2 3">
    <name type="scientific">Fragilariopsis cylindrus CCMP1102</name>
    <dbReference type="NCBI Taxonomy" id="635003"/>
    <lineage>
        <taxon>Eukaryota</taxon>
        <taxon>Sar</taxon>
        <taxon>Stramenopiles</taxon>
        <taxon>Ochrophyta</taxon>
        <taxon>Bacillariophyta</taxon>
        <taxon>Bacillariophyceae</taxon>
        <taxon>Bacillariophycidae</taxon>
        <taxon>Bacillariales</taxon>
        <taxon>Bacillariaceae</taxon>
        <taxon>Fragilariopsis</taxon>
    </lineage>
</organism>
<accession>A0A1E7EZG3</accession>
<sequence>MFFFMLLLLTFLLLFYSLLLLTAIKLVVPTCMCALLFVYQQGGESVHSMIPCAATYILIVVDDDKSTELSVCKDESYMWRLGSVEFWYIFIYINCVEFWYFIHIPGIAMPKTHYLAFVEARTLSFQNANPSA</sequence>
<name>A0A1E7EZG3_9STRA</name>
<keyword evidence="3" id="KW-1185">Reference proteome</keyword>
<dbReference type="EMBL" id="KV784368">
    <property type="protein sequence ID" value="OEU11410.1"/>
    <property type="molecule type" value="Genomic_DNA"/>
</dbReference>
<gene>
    <name evidence="2" type="ORF">FRACYDRAFT_245929</name>
</gene>
<keyword evidence="1" id="KW-0812">Transmembrane</keyword>
<reference evidence="2 3" key="1">
    <citation type="submission" date="2016-09" db="EMBL/GenBank/DDBJ databases">
        <title>Extensive genetic diversity and differential bi-allelic expression allows diatom success in the polar Southern Ocean.</title>
        <authorList>
            <consortium name="DOE Joint Genome Institute"/>
            <person name="Mock T."/>
            <person name="Otillar R.P."/>
            <person name="Strauss J."/>
            <person name="Dupont C."/>
            <person name="Frickenhaus S."/>
            <person name="Maumus F."/>
            <person name="Mcmullan M."/>
            <person name="Sanges R."/>
            <person name="Schmutz J."/>
            <person name="Toseland A."/>
            <person name="Valas R."/>
            <person name="Veluchamy A."/>
            <person name="Ward B.J."/>
            <person name="Allen A."/>
            <person name="Barry K."/>
            <person name="Falciatore A."/>
            <person name="Ferrante M."/>
            <person name="Fortunato A.E."/>
            <person name="Gloeckner G."/>
            <person name="Gruber A."/>
            <person name="Hipkin R."/>
            <person name="Janech M."/>
            <person name="Kroth P."/>
            <person name="Leese F."/>
            <person name="Lindquist E."/>
            <person name="Lyon B.R."/>
            <person name="Martin J."/>
            <person name="Mayer C."/>
            <person name="Parker M."/>
            <person name="Quesneville H."/>
            <person name="Raymond J."/>
            <person name="Uhlig C."/>
            <person name="Valentin K.U."/>
            <person name="Worden A.Z."/>
            <person name="Armbrust E.V."/>
            <person name="Bowler C."/>
            <person name="Green B."/>
            <person name="Moulton V."/>
            <person name="Van Oosterhout C."/>
            <person name="Grigoriev I."/>
        </authorList>
    </citation>
    <scope>NUCLEOTIDE SEQUENCE [LARGE SCALE GENOMIC DNA]</scope>
    <source>
        <strain evidence="2 3">CCMP1102</strain>
    </source>
</reference>
<dbReference type="Proteomes" id="UP000095751">
    <property type="component" value="Unassembled WGS sequence"/>
</dbReference>
<dbReference type="InParanoid" id="A0A1E7EZG3"/>
<dbReference type="KEGG" id="fcy:FRACYDRAFT_245929"/>
<feature type="transmembrane region" description="Helical" evidence="1">
    <location>
        <begin position="86"/>
        <end position="102"/>
    </location>
</feature>
<evidence type="ECO:0000313" key="2">
    <source>
        <dbReference type="EMBL" id="OEU11410.1"/>
    </source>
</evidence>